<dbReference type="Pfam" id="PF08241">
    <property type="entry name" value="Methyltransf_11"/>
    <property type="match status" value="1"/>
</dbReference>
<dbReference type="InParanoid" id="E1Z881"/>
<feature type="compositionally biased region" description="Low complexity" evidence="1">
    <location>
        <begin position="28"/>
        <end position="37"/>
    </location>
</feature>
<dbReference type="OMA" id="GCSVGMS"/>
<accession>E1Z881</accession>
<feature type="region of interest" description="Disordered" evidence="1">
    <location>
        <begin position="16"/>
        <end position="54"/>
    </location>
</feature>
<sequence>MAAQAAAAGSLQHAAFVSGPPMRRPARRQAPVAAAQASGATNVSGVADKAKPDWTGDDTLSRVVNAAINFKPLFALMKLGARQTMKSTAEKAGVPWSANVRELEQSEVFQIKEEIEDKGLAYPDYYTVPFHGYNEGNLNWLAAFEVEPASDVMALRVWKTEQLTPLQAMTRLRKAIYTAIRAFQARHDLREVRDMIDIGCSVGVSTRWLAAEWPQAQRQRIRYMHANMESTGLPDASFDLVAVQFVAHECPGRAIEGLVRECRRLLRPGGTLALCDNNPRSKVIQNLPPVLFTLMKSTEPHSDEYYQYDIEGCMQAQGLQGVGTVESDPRHRVILGYLPRDQ</sequence>
<dbReference type="GO" id="GO:0008757">
    <property type="term" value="F:S-adenosylmethionine-dependent methyltransferase activity"/>
    <property type="evidence" value="ECO:0007669"/>
    <property type="project" value="InterPro"/>
</dbReference>
<dbReference type="STRING" id="554065.E1Z881"/>
<evidence type="ECO:0000259" key="2">
    <source>
        <dbReference type="Pfam" id="PF08241"/>
    </source>
</evidence>
<proteinExistence type="predicted"/>
<dbReference type="AlphaFoldDB" id="E1Z881"/>
<reference evidence="3 4" key="1">
    <citation type="journal article" date="2010" name="Plant Cell">
        <title>The Chlorella variabilis NC64A genome reveals adaptation to photosymbiosis, coevolution with viruses, and cryptic sex.</title>
        <authorList>
            <person name="Blanc G."/>
            <person name="Duncan G."/>
            <person name="Agarkova I."/>
            <person name="Borodovsky M."/>
            <person name="Gurnon J."/>
            <person name="Kuo A."/>
            <person name="Lindquist E."/>
            <person name="Lucas S."/>
            <person name="Pangilinan J."/>
            <person name="Polle J."/>
            <person name="Salamov A."/>
            <person name="Terry A."/>
            <person name="Yamada T."/>
            <person name="Dunigan D.D."/>
            <person name="Grigoriev I.V."/>
            <person name="Claverie J.M."/>
            <person name="Van Etten J.L."/>
        </authorList>
    </citation>
    <scope>NUCLEOTIDE SEQUENCE [LARGE SCALE GENOMIC DNA]</scope>
    <source>
        <strain evidence="3 4">NC64A</strain>
    </source>
</reference>
<dbReference type="GeneID" id="17357443"/>
<evidence type="ECO:0000313" key="4">
    <source>
        <dbReference type="Proteomes" id="UP000008141"/>
    </source>
</evidence>
<dbReference type="InterPro" id="IPR013216">
    <property type="entry name" value="Methyltransf_11"/>
</dbReference>
<dbReference type="Proteomes" id="UP000008141">
    <property type="component" value="Unassembled WGS sequence"/>
</dbReference>
<dbReference type="eggNOG" id="ENOG502RRD0">
    <property type="taxonomic scope" value="Eukaryota"/>
</dbReference>
<dbReference type="InterPro" id="IPR029063">
    <property type="entry name" value="SAM-dependent_MTases_sf"/>
</dbReference>
<organism evidence="4">
    <name type="scientific">Chlorella variabilis</name>
    <name type="common">Green alga</name>
    <dbReference type="NCBI Taxonomy" id="554065"/>
    <lineage>
        <taxon>Eukaryota</taxon>
        <taxon>Viridiplantae</taxon>
        <taxon>Chlorophyta</taxon>
        <taxon>core chlorophytes</taxon>
        <taxon>Trebouxiophyceae</taxon>
        <taxon>Chlorellales</taxon>
        <taxon>Chlorellaceae</taxon>
        <taxon>Chlorella clade</taxon>
        <taxon>Chlorella</taxon>
    </lineage>
</organism>
<protein>
    <recommendedName>
        <fullName evidence="2">Methyltransferase type 11 domain-containing protein</fullName>
    </recommendedName>
</protein>
<dbReference type="Gene3D" id="3.40.50.150">
    <property type="entry name" value="Vaccinia Virus protein VP39"/>
    <property type="match status" value="1"/>
</dbReference>
<dbReference type="RefSeq" id="XP_005850400.1">
    <property type="nucleotide sequence ID" value="XM_005850338.1"/>
</dbReference>
<keyword evidence="4" id="KW-1185">Reference proteome</keyword>
<dbReference type="CDD" id="cd02440">
    <property type="entry name" value="AdoMet_MTases"/>
    <property type="match status" value="1"/>
</dbReference>
<dbReference type="SUPFAM" id="SSF53335">
    <property type="entry name" value="S-adenosyl-L-methionine-dependent methyltransferases"/>
    <property type="match status" value="1"/>
</dbReference>
<dbReference type="PANTHER" id="PTHR42912">
    <property type="entry name" value="METHYLTRANSFERASE"/>
    <property type="match status" value="1"/>
</dbReference>
<evidence type="ECO:0000256" key="1">
    <source>
        <dbReference type="SAM" id="MobiDB-lite"/>
    </source>
</evidence>
<dbReference type="OrthoDB" id="2013972at2759"/>
<feature type="domain" description="Methyltransferase type 11" evidence="2">
    <location>
        <begin position="205"/>
        <end position="273"/>
    </location>
</feature>
<evidence type="ECO:0000313" key="3">
    <source>
        <dbReference type="EMBL" id="EFN58298.1"/>
    </source>
</evidence>
<dbReference type="EMBL" id="GL433838">
    <property type="protein sequence ID" value="EFN58298.1"/>
    <property type="molecule type" value="Genomic_DNA"/>
</dbReference>
<dbReference type="InterPro" id="IPR050508">
    <property type="entry name" value="Methyltransf_Superfamily"/>
</dbReference>
<gene>
    <name evidence="3" type="ORF">CHLNCDRAFT_50738</name>
</gene>
<name>E1Z881_CHLVA</name>
<dbReference type="PANTHER" id="PTHR42912:SF80">
    <property type="entry name" value="METHYLTRANSFERASE DOMAIN-CONTAINING PROTEIN"/>
    <property type="match status" value="1"/>
</dbReference>
<dbReference type="KEGG" id="cvr:CHLNCDRAFT_50738"/>